<dbReference type="InterPro" id="IPR036724">
    <property type="entry name" value="Cobalamin-bd_sf"/>
</dbReference>
<evidence type="ECO:0000313" key="7">
    <source>
        <dbReference type="EMBL" id="OIR00402.1"/>
    </source>
</evidence>
<accession>A0A1J5RX47</accession>
<dbReference type="InterPro" id="IPR006159">
    <property type="entry name" value="Acid_CoA_mut_C"/>
</dbReference>
<organism evidence="7">
    <name type="scientific">mine drainage metagenome</name>
    <dbReference type="NCBI Taxonomy" id="410659"/>
    <lineage>
        <taxon>unclassified sequences</taxon>
        <taxon>metagenomes</taxon>
        <taxon>ecological metagenomes</taxon>
    </lineage>
</organism>
<dbReference type="GO" id="GO:0046872">
    <property type="term" value="F:metal ion binding"/>
    <property type="evidence" value="ECO:0007669"/>
    <property type="project" value="UniProtKB-KW"/>
</dbReference>
<dbReference type="SUPFAM" id="SSF52242">
    <property type="entry name" value="Cobalamin (vitamin B12)-binding domain"/>
    <property type="match status" value="1"/>
</dbReference>
<dbReference type="PANTHER" id="PTHR48101">
    <property type="entry name" value="METHYLMALONYL-COA MUTASE, MITOCHONDRIAL-RELATED"/>
    <property type="match status" value="1"/>
</dbReference>
<comment type="cofactor">
    <cofactor evidence="1">
        <name>adenosylcob(III)alamin</name>
        <dbReference type="ChEBI" id="CHEBI:18408"/>
    </cofactor>
</comment>
<keyword evidence="3" id="KW-0479">Metal-binding</keyword>
<keyword evidence="5" id="KW-0170">Cobalt</keyword>
<evidence type="ECO:0000259" key="6">
    <source>
        <dbReference type="PROSITE" id="PS51332"/>
    </source>
</evidence>
<protein>
    <submittedName>
        <fullName evidence="7">Methylmalonyl-CoA mutase</fullName>
        <ecNumber evidence="7">5.4.99.2</ecNumber>
    </submittedName>
</protein>
<evidence type="ECO:0000256" key="2">
    <source>
        <dbReference type="ARBA" id="ARBA00022628"/>
    </source>
</evidence>
<dbReference type="Pfam" id="PF02310">
    <property type="entry name" value="B12-binding"/>
    <property type="match status" value="1"/>
</dbReference>
<evidence type="ECO:0000256" key="5">
    <source>
        <dbReference type="ARBA" id="ARBA00023285"/>
    </source>
</evidence>
<dbReference type="InterPro" id="IPR006158">
    <property type="entry name" value="Cobalamin-bd"/>
</dbReference>
<dbReference type="EMBL" id="MLJW01000095">
    <property type="protein sequence ID" value="OIR00402.1"/>
    <property type="molecule type" value="Genomic_DNA"/>
</dbReference>
<keyword evidence="2" id="KW-0846">Cobalamin</keyword>
<dbReference type="CDD" id="cd02071">
    <property type="entry name" value="MM_CoA_mut_B12_BD"/>
    <property type="match status" value="1"/>
</dbReference>
<dbReference type="AlphaFoldDB" id="A0A1J5RX47"/>
<dbReference type="PANTHER" id="PTHR48101:SF1">
    <property type="entry name" value="METHYLMALONYL-COA MUTASE, LARGE SUBUNIT"/>
    <property type="match status" value="1"/>
</dbReference>
<dbReference type="Gene3D" id="3.40.50.280">
    <property type="entry name" value="Cobalamin-binding domain"/>
    <property type="match status" value="1"/>
</dbReference>
<reference evidence="7" key="1">
    <citation type="submission" date="2016-10" db="EMBL/GenBank/DDBJ databases">
        <title>Sequence of Gallionella enrichment culture.</title>
        <authorList>
            <person name="Poehlein A."/>
            <person name="Muehling M."/>
            <person name="Daniel R."/>
        </authorList>
    </citation>
    <scope>NUCLEOTIDE SEQUENCE</scope>
</reference>
<feature type="domain" description="B12-binding" evidence="6">
    <location>
        <begin position="5"/>
        <end position="131"/>
    </location>
</feature>
<proteinExistence type="predicted"/>
<dbReference type="GO" id="GO:0031419">
    <property type="term" value="F:cobalamin binding"/>
    <property type="evidence" value="ECO:0007669"/>
    <property type="project" value="UniProtKB-KW"/>
</dbReference>
<evidence type="ECO:0000256" key="1">
    <source>
        <dbReference type="ARBA" id="ARBA00001922"/>
    </source>
</evidence>
<keyword evidence="4 7" id="KW-0413">Isomerase</keyword>
<evidence type="ECO:0000256" key="4">
    <source>
        <dbReference type="ARBA" id="ARBA00023235"/>
    </source>
</evidence>
<dbReference type="PROSITE" id="PS51332">
    <property type="entry name" value="B12_BINDING"/>
    <property type="match status" value="1"/>
</dbReference>
<sequence>MTQQHIKVLLAKPGLDGHDQGAKIVARAMMDAGFEVIYTGLRQTPEAVARMALEEDVDVIALSSMAGSHLPFCRKLKPLLEADGLTDKLWLIGGNLPAQDHQALSELGFKGIFPTGSKLDAIVDFIREQVK</sequence>
<dbReference type="EC" id="5.4.99.2" evidence="7"/>
<name>A0A1J5RX47_9ZZZZ</name>
<gene>
    <name evidence="7" type="primary">scpA_13</name>
    <name evidence="7" type="ORF">GALL_174670</name>
</gene>
<comment type="caution">
    <text evidence="7">The sequence shown here is derived from an EMBL/GenBank/DDBJ whole genome shotgun (WGS) entry which is preliminary data.</text>
</comment>
<evidence type="ECO:0000256" key="3">
    <source>
        <dbReference type="ARBA" id="ARBA00022723"/>
    </source>
</evidence>
<dbReference type="GO" id="GO:0004494">
    <property type="term" value="F:methylmalonyl-CoA mutase activity"/>
    <property type="evidence" value="ECO:0007669"/>
    <property type="project" value="UniProtKB-EC"/>
</dbReference>
<dbReference type="NCBIfam" id="TIGR00640">
    <property type="entry name" value="acid_CoA_mut_C"/>
    <property type="match status" value="1"/>
</dbReference>